<evidence type="ECO:0008006" key="6">
    <source>
        <dbReference type="Google" id="ProtNLM"/>
    </source>
</evidence>
<dbReference type="RefSeq" id="WP_024446451.1">
    <property type="nucleotide sequence ID" value="NZ_JAPQYE010000006.1"/>
</dbReference>
<keyword evidence="5" id="KW-1185">Reference proteome</keyword>
<gene>
    <name evidence="3" type="ORF">AWC12_12740</name>
    <name evidence="2" type="ORF">OY187_15805</name>
</gene>
<feature type="chain" id="PRO_5010890114" description="Porin" evidence="1">
    <location>
        <begin position="28"/>
        <end position="73"/>
    </location>
</feature>
<comment type="caution">
    <text evidence="3">The sequence shown here is derived from an EMBL/GenBank/DDBJ whole genome shotgun (WGS) entry which is preliminary data.</text>
</comment>
<organism evidence="3 4">
    <name type="scientific">Mycolicibacterium iranicum</name>
    <name type="common">Mycobacterium iranicum</name>
    <dbReference type="NCBI Taxonomy" id="912594"/>
    <lineage>
        <taxon>Bacteria</taxon>
        <taxon>Bacillati</taxon>
        <taxon>Actinomycetota</taxon>
        <taxon>Actinomycetes</taxon>
        <taxon>Mycobacteriales</taxon>
        <taxon>Mycobacteriaceae</taxon>
        <taxon>Mycolicibacterium</taxon>
    </lineage>
</organism>
<evidence type="ECO:0000313" key="3">
    <source>
        <dbReference type="EMBL" id="ORV88747.1"/>
    </source>
</evidence>
<dbReference type="AlphaFoldDB" id="A0A1X1WQ67"/>
<reference evidence="2" key="2">
    <citation type="submission" date="2022-12" db="EMBL/GenBank/DDBJ databases">
        <title>Whole genome sequence of Mycolicibacterium iranicum strain SBH312.</title>
        <authorList>
            <person name="Jani J."/>
            <person name="Arifin Mustapha Z."/>
            <person name="Ahmed K."/>
            <person name="Kai Ling C."/>
        </authorList>
    </citation>
    <scope>NUCLEOTIDE SEQUENCE</scope>
    <source>
        <strain evidence="2">SBH312</strain>
    </source>
</reference>
<accession>A0A1X1WQ67</accession>
<evidence type="ECO:0000313" key="2">
    <source>
        <dbReference type="EMBL" id="MCZ0729522.1"/>
    </source>
</evidence>
<sequence length="73" mass="7808">MSKFATLGALAGALSVVAIGSAGPAQADDNGWGFGGPRVNYSYDFYYPRNDNPWLNQMVPSVKVPKVDTSVRN</sequence>
<name>A0A1X1WQ67_MYCIR</name>
<evidence type="ECO:0000313" key="5">
    <source>
        <dbReference type="Proteomes" id="UP001084650"/>
    </source>
</evidence>
<dbReference type="Proteomes" id="UP000193622">
    <property type="component" value="Unassembled WGS sequence"/>
</dbReference>
<dbReference type="Proteomes" id="UP001084650">
    <property type="component" value="Unassembled WGS sequence"/>
</dbReference>
<protein>
    <recommendedName>
        <fullName evidence="6">Porin</fullName>
    </recommendedName>
</protein>
<proteinExistence type="predicted"/>
<evidence type="ECO:0000313" key="4">
    <source>
        <dbReference type="Proteomes" id="UP000193622"/>
    </source>
</evidence>
<dbReference type="EMBL" id="JAPQYE010000006">
    <property type="protein sequence ID" value="MCZ0729522.1"/>
    <property type="molecule type" value="Genomic_DNA"/>
</dbReference>
<keyword evidence="1" id="KW-0732">Signal</keyword>
<dbReference type="EMBL" id="LQPC01000028">
    <property type="protein sequence ID" value="ORV88747.1"/>
    <property type="molecule type" value="Genomic_DNA"/>
</dbReference>
<feature type="signal peptide" evidence="1">
    <location>
        <begin position="1"/>
        <end position="27"/>
    </location>
</feature>
<evidence type="ECO:0000256" key="1">
    <source>
        <dbReference type="SAM" id="SignalP"/>
    </source>
</evidence>
<reference evidence="3 4" key="1">
    <citation type="submission" date="2016-01" db="EMBL/GenBank/DDBJ databases">
        <title>The new phylogeny of the genus Mycobacterium.</title>
        <authorList>
            <person name="Tarcisio F."/>
            <person name="Conor M."/>
            <person name="Antonella G."/>
            <person name="Elisabetta G."/>
            <person name="Giulia F.S."/>
            <person name="Sara T."/>
            <person name="Anna F."/>
            <person name="Clotilde B."/>
            <person name="Roberto B."/>
            <person name="Veronica D.S."/>
            <person name="Fabio R."/>
            <person name="Monica P."/>
            <person name="Olivier J."/>
            <person name="Enrico T."/>
            <person name="Nicola S."/>
        </authorList>
    </citation>
    <scope>NUCLEOTIDE SEQUENCE [LARGE SCALE GENOMIC DNA]</scope>
    <source>
        <strain evidence="3 4">DSM 45541</strain>
    </source>
</reference>